<dbReference type="HOGENOM" id="CLU_087539_0_5_9"/>
<proteinExistence type="predicted"/>
<evidence type="ECO:0000313" key="4">
    <source>
        <dbReference type="EMBL" id="EFL96144.1"/>
    </source>
</evidence>
<dbReference type="PANTHER" id="PTHR43479:SF7">
    <property type="entry name" value="TETR-FAMILY TRANSCRIPTIONAL REGULATOR"/>
    <property type="match status" value="1"/>
</dbReference>
<dbReference type="PANTHER" id="PTHR43479">
    <property type="entry name" value="ACREF/ENVCD OPERON REPRESSOR-RELATED"/>
    <property type="match status" value="1"/>
</dbReference>
<evidence type="ECO:0000313" key="5">
    <source>
        <dbReference type="Proteomes" id="UP000004470"/>
    </source>
</evidence>
<protein>
    <submittedName>
        <fullName evidence="4">Transcriptional regulator, TetR family</fullName>
    </submittedName>
</protein>
<dbReference type="InterPro" id="IPR009057">
    <property type="entry name" value="Homeodomain-like_sf"/>
</dbReference>
<gene>
    <name evidence="4" type="ORF">HMPREF0623_0195</name>
</gene>
<dbReference type="Pfam" id="PF14278">
    <property type="entry name" value="TetR_C_8"/>
    <property type="match status" value="1"/>
</dbReference>
<reference evidence="4" key="1">
    <citation type="submission" date="2010-07" db="EMBL/GenBank/DDBJ databases">
        <authorList>
            <person name="Muzny D."/>
            <person name="Qin X."/>
            <person name="Deng J."/>
            <person name="Jiang H."/>
            <person name="Liu Y."/>
            <person name="Qu J."/>
            <person name="Song X.-Z."/>
            <person name="Zhang L."/>
            <person name="Thornton R."/>
            <person name="Coyle M."/>
            <person name="Francisco L."/>
            <person name="Jackson L."/>
            <person name="Javaid M."/>
            <person name="Korchina V."/>
            <person name="Kovar C."/>
            <person name="Mata R."/>
            <person name="Mathew T."/>
            <person name="Ngo R."/>
            <person name="Nguyen L."/>
            <person name="Nguyen N."/>
            <person name="Okwuonu G."/>
            <person name="Ongeri F."/>
            <person name="Pham C."/>
            <person name="Simmons D."/>
            <person name="Wilczek-Boney K."/>
            <person name="Hale W."/>
            <person name="Jakkamsetti A."/>
            <person name="Pham P."/>
            <person name="Ruth R."/>
            <person name="San Lucas F."/>
            <person name="Warren J."/>
            <person name="Zhang J."/>
            <person name="Zhao Z."/>
            <person name="Zhou C."/>
            <person name="Zhu D."/>
            <person name="Lee S."/>
            <person name="Bess C."/>
            <person name="Blankenburg K."/>
            <person name="Forbes L."/>
            <person name="Fu Q."/>
            <person name="Gubbala S."/>
            <person name="Hirani K."/>
            <person name="Jayaseelan J.C."/>
            <person name="Lara F."/>
            <person name="Munidasa M."/>
            <person name="Palculict T."/>
            <person name="Patil S."/>
            <person name="Pu L.-L."/>
            <person name="Saada N."/>
            <person name="Tang L."/>
            <person name="Weissenberger G."/>
            <person name="Zhu Y."/>
            <person name="Hemphill L."/>
            <person name="Shang Y."/>
            <person name="Youmans B."/>
            <person name="Ayvaz T."/>
            <person name="Ross M."/>
            <person name="Santibanez J."/>
            <person name="Aqrawi P."/>
            <person name="Gross S."/>
            <person name="Joshi V."/>
            <person name="Fowler G."/>
            <person name="Nazareth L."/>
            <person name="Reid J."/>
            <person name="Worley K."/>
            <person name="Petrosino J."/>
            <person name="Highlander S."/>
            <person name="Gibbs R."/>
        </authorList>
    </citation>
    <scope>NUCLEOTIDE SEQUENCE [LARGE SCALE GENOMIC DNA]</scope>
    <source>
        <strain evidence="4">DSM 20284</strain>
    </source>
</reference>
<dbReference type="eggNOG" id="COG1309">
    <property type="taxonomic scope" value="Bacteria"/>
</dbReference>
<feature type="DNA-binding region" description="H-T-H motif" evidence="2">
    <location>
        <begin position="43"/>
        <end position="62"/>
    </location>
</feature>
<dbReference type="EMBL" id="AEEG01000002">
    <property type="protein sequence ID" value="EFL96144.1"/>
    <property type="molecule type" value="Genomic_DNA"/>
</dbReference>
<evidence type="ECO:0000256" key="1">
    <source>
        <dbReference type="ARBA" id="ARBA00023125"/>
    </source>
</evidence>
<dbReference type="InterPro" id="IPR001647">
    <property type="entry name" value="HTH_TetR"/>
</dbReference>
<accession>E0NEY3</accession>
<evidence type="ECO:0000256" key="2">
    <source>
        <dbReference type="PROSITE-ProRule" id="PRU00335"/>
    </source>
</evidence>
<dbReference type="SUPFAM" id="SSF46689">
    <property type="entry name" value="Homeodomain-like"/>
    <property type="match status" value="1"/>
</dbReference>
<organism evidence="4 5">
    <name type="scientific">Pediococcus acidilactici DSM 20284</name>
    <dbReference type="NCBI Taxonomy" id="862514"/>
    <lineage>
        <taxon>Bacteria</taxon>
        <taxon>Bacillati</taxon>
        <taxon>Bacillota</taxon>
        <taxon>Bacilli</taxon>
        <taxon>Lactobacillales</taxon>
        <taxon>Lactobacillaceae</taxon>
        <taxon>Pediococcus</taxon>
        <taxon>Pediococcus acidilactici group</taxon>
    </lineage>
</organism>
<sequence length="221" mass="25512">MTKFANSMRCLIMKNDPRIIKTINKLEKAFVMLLKTYDVSDINVRQISDEAGVTRGAFYSHFSDKKEFLEFTMESLIQELLKPSLKDSADYVEETKHENAHQANVLSLTEIFNHVAENYQAYTVVMGSDRLPSFNQTLKKRLMEEFEKFADYYDDEIDLGGFPFEVLSSFYVNGIVGMIKVWLEKGMMYTPHYMANAAKQVLDSKESVKANNLKLTDFFVV</sequence>
<dbReference type="AlphaFoldDB" id="E0NEY3"/>
<dbReference type="PROSITE" id="PS50977">
    <property type="entry name" value="HTH_TETR_2"/>
    <property type="match status" value="1"/>
</dbReference>
<dbReference type="GO" id="GO:0003677">
    <property type="term" value="F:DNA binding"/>
    <property type="evidence" value="ECO:0007669"/>
    <property type="project" value="UniProtKB-UniRule"/>
</dbReference>
<keyword evidence="5" id="KW-1185">Reference proteome</keyword>
<dbReference type="InterPro" id="IPR039532">
    <property type="entry name" value="TetR_C_Firmicutes"/>
</dbReference>
<comment type="caution">
    <text evidence="4">The sequence shown here is derived from an EMBL/GenBank/DDBJ whole genome shotgun (WGS) entry which is preliminary data.</text>
</comment>
<feature type="domain" description="HTH tetR-type" evidence="3">
    <location>
        <begin position="20"/>
        <end position="80"/>
    </location>
</feature>
<evidence type="ECO:0000259" key="3">
    <source>
        <dbReference type="PROSITE" id="PS50977"/>
    </source>
</evidence>
<dbReference type="Gene3D" id="1.10.357.10">
    <property type="entry name" value="Tetracycline Repressor, domain 2"/>
    <property type="match status" value="1"/>
</dbReference>
<name>E0NEY3_PEDAC</name>
<dbReference type="InterPro" id="IPR050624">
    <property type="entry name" value="HTH-type_Tx_Regulator"/>
</dbReference>
<dbReference type="Proteomes" id="UP000004470">
    <property type="component" value="Unassembled WGS sequence"/>
</dbReference>
<keyword evidence="1 2" id="KW-0238">DNA-binding</keyword>
<dbReference type="Pfam" id="PF00440">
    <property type="entry name" value="TetR_N"/>
    <property type="match status" value="1"/>
</dbReference>